<keyword evidence="3" id="KW-1185">Reference proteome</keyword>
<sequence length="109" mass="11719">MSVHVMTGGTRQSSLARPREEIHGLGGSALLALSSTAHPVLYVRTEGRLVPVVVVEDAFGHRWFIWGRTGSAHISQTARAATALCGHRQNTRSRVNPVPARRSSLRGAA</sequence>
<evidence type="ECO:0000313" key="3">
    <source>
        <dbReference type="Proteomes" id="UP000074382"/>
    </source>
</evidence>
<protein>
    <submittedName>
        <fullName evidence="2">Uncharacterized protein</fullName>
    </submittedName>
</protein>
<name>A0A147KDD5_THECS</name>
<dbReference type="STRING" id="665004.AC529_18200"/>
<feature type="region of interest" description="Disordered" evidence="1">
    <location>
        <begin position="88"/>
        <end position="109"/>
    </location>
</feature>
<reference evidence="3" key="1">
    <citation type="journal article" date="2017" name="Acta Aliment.">
        <title>Plant polysaccharide degrading enzyme system of Thermpbifida cellulosilytica TB100 revealed by de novo genome project data.</title>
        <authorList>
            <person name="Toth A."/>
            <person name="Baka E."/>
            <person name="Luzics S."/>
            <person name="Bata-Vidacs I."/>
            <person name="Nagy I."/>
            <person name="Balint B."/>
            <person name="Herceg R."/>
            <person name="Olasz F."/>
            <person name="Wilk T."/>
            <person name="Nagy T."/>
            <person name="Kriszt B."/>
            <person name="Nagy I."/>
            <person name="Kukolya J."/>
        </authorList>
    </citation>
    <scope>NUCLEOTIDE SEQUENCE [LARGE SCALE GENOMIC DNA]</scope>
    <source>
        <strain evidence="3">TB100</strain>
    </source>
</reference>
<dbReference type="Proteomes" id="UP000074382">
    <property type="component" value="Unassembled WGS sequence"/>
</dbReference>
<accession>A0A147KDD5</accession>
<organism evidence="2 3">
    <name type="scientific">Thermobifida cellulosilytica TB100</name>
    <dbReference type="NCBI Taxonomy" id="665004"/>
    <lineage>
        <taxon>Bacteria</taxon>
        <taxon>Bacillati</taxon>
        <taxon>Actinomycetota</taxon>
        <taxon>Actinomycetes</taxon>
        <taxon>Streptosporangiales</taxon>
        <taxon>Nocardiopsidaceae</taxon>
        <taxon>Thermobifida</taxon>
    </lineage>
</organism>
<evidence type="ECO:0000313" key="2">
    <source>
        <dbReference type="EMBL" id="KUP95305.1"/>
    </source>
</evidence>
<evidence type="ECO:0000256" key="1">
    <source>
        <dbReference type="SAM" id="MobiDB-lite"/>
    </source>
</evidence>
<gene>
    <name evidence="2" type="ORF">AC529_18200</name>
</gene>
<dbReference type="PATRIC" id="fig|665004.4.peg.104"/>
<dbReference type="AlphaFoldDB" id="A0A147KDD5"/>
<dbReference type="RefSeq" id="WP_068752960.1">
    <property type="nucleotide sequence ID" value="NZ_KQ950180.1"/>
</dbReference>
<proteinExistence type="predicted"/>
<dbReference type="EMBL" id="LGEM01000133">
    <property type="protein sequence ID" value="KUP95305.1"/>
    <property type="molecule type" value="Genomic_DNA"/>
</dbReference>
<comment type="caution">
    <text evidence="2">The sequence shown here is derived from an EMBL/GenBank/DDBJ whole genome shotgun (WGS) entry which is preliminary data.</text>
</comment>